<feature type="region of interest" description="Disordered" evidence="1">
    <location>
        <begin position="1"/>
        <end position="23"/>
    </location>
</feature>
<evidence type="ECO:0000313" key="3">
    <source>
        <dbReference type="Proteomes" id="UP000756132"/>
    </source>
</evidence>
<accession>A0A9Q8P6N1</accession>
<keyword evidence="3" id="KW-1185">Reference proteome</keyword>
<dbReference type="RefSeq" id="XP_047759574.1">
    <property type="nucleotide sequence ID" value="XM_047907623.1"/>
</dbReference>
<dbReference type="EMBL" id="CP090165">
    <property type="protein sequence ID" value="UJO15208.1"/>
    <property type="molecule type" value="Genomic_DNA"/>
</dbReference>
<sequence>MALTLRLASTGSSGLSEDDHDLTKSSLNRHLTNIGKEVSDPGMEPTGEIRVGLTKAKEASPATRVKRIAFMRSGIQAMPRDQADLVEAGLVTGHAVMKSDGRLVLQLRDVTPGGYGLERTPGSMDSIAPETLQ</sequence>
<name>A0A9Q8P6N1_PASFU</name>
<dbReference type="GeneID" id="71988353"/>
<evidence type="ECO:0000256" key="1">
    <source>
        <dbReference type="SAM" id="MobiDB-lite"/>
    </source>
</evidence>
<protein>
    <submittedName>
        <fullName evidence="2">Uncharacterized protein</fullName>
    </submittedName>
</protein>
<proteinExistence type="predicted"/>
<organism evidence="2 3">
    <name type="scientific">Passalora fulva</name>
    <name type="common">Tomato leaf mold</name>
    <name type="synonym">Cladosporium fulvum</name>
    <dbReference type="NCBI Taxonomy" id="5499"/>
    <lineage>
        <taxon>Eukaryota</taxon>
        <taxon>Fungi</taxon>
        <taxon>Dikarya</taxon>
        <taxon>Ascomycota</taxon>
        <taxon>Pezizomycotina</taxon>
        <taxon>Dothideomycetes</taxon>
        <taxon>Dothideomycetidae</taxon>
        <taxon>Mycosphaerellales</taxon>
        <taxon>Mycosphaerellaceae</taxon>
        <taxon>Fulvia</taxon>
    </lineage>
</organism>
<reference evidence="2" key="1">
    <citation type="submission" date="2021-12" db="EMBL/GenBank/DDBJ databases">
        <authorList>
            <person name="Zaccaron A."/>
            <person name="Stergiopoulos I."/>
        </authorList>
    </citation>
    <scope>NUCLEOTIDE SEQUENCE</scope>
    <source>
        <strain evidence="2">Race5_Kim</strain>
    </source>
</reference>
<dbReference type="AlphaFoldDB" id="A0A9Q8P6N1"/>
<dbReference type="Proteomes" id="UP000756132">
    <property type="component" value="Chromosome 3"/>
</dbReference>
<evidence type="ECO:0000313" key="2">
    <source>
        <dbReference type="EMBL" id="UJO15208.1"/>
    </source>
</evidence>
<dbReference type="KEGG" id="ffu:CLAFUR5_08475"/>
<reference evidence="2" key="2">
    <citation type="journal article" date="2022" name="Microb. Genom.">
        <title>A chromosome-scale genome assembly of the tomato pathogen Cladosporium fulvum reveals a compartmentalized genome architecture and the presence of a dispensable chromosome.</title>
        <authorList>
            <person name="Zaccaron A.Z."/>
            <person name="Chen L.H."/>
            <person name="Samaras A."/>
            <person name="Stergiopoulos I."/>
        </authorList>
    </citation>
    <scope>NUCLEOTIDE SEQUENCE</scope>
    <source>
        <strain evidence="2">Race5_Kim</strain>
    </source>
</reference>
<gene>
    <name evidence="2" type="ORF">CLAFUR5_08475</name>
</gene>